<evidence type="ECO:0000256" key="6">
    <source>
        <dbReference type="ARBA" id="ARBA00022989"/>
    </source>
</evidence>
<dbReference type="Gene3D" id="1.10.287.770">
    <property type="entry name" value="YojJ-like"/>
    <property type="match status" value="1"/>
</dbReference>
<proteinExistence type="inferred from homology"/>
<sequence>MKGGFKTLFRRFCLESSILGLKYFYLYPDTLSRCFWALTMVLILYLACLLTWLLHNRFEEMPTRIAIENQYEPILNLTFPAITICSPNQITISAMKHFNRTLVDGNRTLDLPFILPQLLGFYELVGDLSKENLVSIQNLITINRYHSLEIMAMLPQSCDDFLKLCYLKGKRYPKCKDLFDPILTQHGMCCIFNSIYHYREKKGNERKFDFTPKTTSSTGHRESLTVVADYNPSDALTGTIITAGAIRVMLTESTEFPADDESNLVTPNSESFHLLYPTYTYCSEDVMSLPSSSRKCYFDDEYRLSHFRKYHNSDCDLLCHVNELERLCRCTMAYVPNVRLNRVCNLTTIDCIVKAKMLMNKRYRSERCDCPRDCVSLHYRVEMIIGNLEALPHLMVDPFSDVVFSKSTSIMYFFFPNSVYVKQKQETVMSLISLSSNLGGVFGLCLGCSAISVLEILFYIYKATKNNISEYLHNMPSNRVGLVKDA</sequence>
<feature type="transmembrane region" description="Helical" evidence="13">
    <location>
        <begin position="34"/>
        <end position="54"/>
    </location>
</feature>
<keyword evidence="6 13" id="KW-1133">Transmembrane helix</keyword>
<keyword evidence="3 12" id="KW-0813">Transport</keyword>
<dbReference type="Proteomes" id="UP001153954">
    <property type="component" value="Unassembled WGS sequence"/>
</dbReference>
<reference evidence="14" key="1">
    <citation type="submission" date="2022-03" db="EMBL/GenBank/DDBJ databases">
        <authorList>
            <person name="Tunstrom K."/>
        </authorList>
    </citation>
    <scope>NUCLEOTIDE SEQUENCE</scope>
</reference>
<evidence type="ECO:0000256" key="4">
    <source>
        <dbReference type="ARBA" id="ARBA00022461"/>
    </source>
</evidence>
<name>A0AAU9UC81_EUPED</name>
<evidence type="ECO:0000256" key="7">
    <source>
        <dbReference type="ARBA" id="ARBA00023053"/>
    </source>
</evidence>
<dbReference type="Gene3D" id="2.60.470.10">
    <property type="entry name" value="Acid-sensing ion channels like domains"/>
    <property type="match status" value="1"/>
</dbReference>
<keyword evidence="10 12" id="KW-0739">Sodium transport</keyword>
<accession>A0AAU9UC81</accession>
<evidence type="ECO:0000313" key="14">
    <source>
        <dbReference type="EMBL" id="CAH2094415.1"/>
    </source>
</evidence>
<keyword evidence="9 13" id="KW-0472">Membrane</keyword>
<evidence type="ECO:0000313" key="15">
    <source>
        <dbReference type="Proteomes" id="UP001153954"/>
    </source>
</evidence>
<dbReference type="PANTHER" id="PTHR11690">
    <property type="entry name" value="AMILORIDE-SENSITIVE SODIUM CHANNEL-RELATED"/>
    <property type="match status" value="1"/>
</dbReference>
<dbReference type="AlphaFoldDB" id="A0AAU9UC81"/>
<feature type="transmembrane region" description="Helical" evidence="13">
    <location>
        <begin position="438"/>
        <end position="461"/>
    </location>
</feature>
<keyword evidence="11 12" id="KW-0407">Ion channel</keyword>
<dbReference type="PRINTS" id="PR01078">
    <property type="entry name" value="AMINACHANNEL"/>
</dbReference>
<dbReference type="InterPro" id="IPR001873">
    <property type="entry name" value="ENaC"/>
</dbReference>
<evidence type="ECO:0000256" key="2">
    <source>
        <dbReference type="ARBA" id="ARBA00007193"/>
    </source>
</evidence>
<comment type="caution">
    <text evidence="14">The sequence shown here is derived from an EMBL/GenBank/DDBJ whole genome shotgun (WGS) entry which is preliminary data.</text>
</comment>
<evidence type="ECO:0008006" key="16">
    <source>
        <dbReference type="Google" id="ProtNLM"/>
    </source>
</evidence>
<keyword evidence="15" id="KW-1185">Reference proteome</keyword>
<dbReference type="Pfam" id="PF00858">
    <property type="entry name" value="ASC"/>
    <property type="match status" value="1"/>
</dbReference>
<organism evidence="14 15">
    <name type="scientific">Euphydryas editha</name>
    <name type="common">Edith's checkerspot</name>
    <dbReference type="NCBI Taxonomy" id="104508"/>
    <lineage>
        <taxon>Eukaryota</taxon>
        <taxon>Metazoa</taxon>
        <taxon>Ecdysozoa</taxon>
        <taxon>Arthropoda</taxon>
        <taxon>Hexapoda</taxon>
        <taxon>Insecta</taxon>
        <taxon>Pterygota</taxon>
        <taxon>Neoptera</taxon>
        <taxon>Endopterygota</taxon>
        <taxon>Lepidoptera</taxon>
        <taxon>Glossata</taxon>
        <taxon>Ditrysia</taxon>
        <taxon>Papilionoidea</taxon>
        <taxon>Nymphalidae</taxon>
        <taxon>Nymphalinae</taxon>
        <taxon>Euphydryas</taxon>
    </lineage>
</organism>
<comment type="subcellular location">
    <subcellularLocation>
        <location evidence="1">Membrane</location>
        <topology evidence="1">Multi-pass membrane protein</topology>
    </subcellularLocation>
</comment>
<evidence type="ECO:0000256" key="8">
    <source>
        <dbReference type="ARBA" id="ARBA00023065"/>
    </source>
</evidence>
<dbReference type="GO" id="GO:0015280">
    <property type="term" value="F:ligand-gated sodium channel activity"/>
    <property type="evidence" value="ECO:0007669"/>
    <property type="project" value="TreeGrafter"/>
</dbReference>
<evidence type="ECO:0000256" key="1">
    <source>
        <dbReference type="ARBA" id="ARBA00004141"/>
    </source>
</evidence>
<evidence type="ECO:0000256" key="5">
    <source>
        <dbReference type="ARBA" id="ARBA00022692"/>
    </source>
</evidence>
<evidence type="ECO:0000256" key="3">
    <source>
        <dbReference type="ARBA" id="ARBA00022448"/>
    </source>
</evidence>
<evidence type="ECO:0000256" key="13">
    <source>
        <dbReference type="SAM" id="Phobius"/>
    </source>
</evidence>
<keyword evidence="7" id="KW-0915">Sodium</keyword>
<protein>
    <recommendedName>
        <fullName evidence="16">Sodium channel protein Nach</fullName>
    </recommendedName>
</protein>
<comment type="similarity">
    <text evidence="2 12">Belongs to the amiloride-sensitive sodium channel (TC 1.A.6) family.</text>
</comment>
<dbReference type="EMBL" id="CAKOGL010000014">
    <property type="protein sequence ID" value="CAH2094415.1"/>
    <property type="molecule type" value="Genomic_DNA"/>
</dbReference>
<dbReference type="GO" id="GO:0005886">
    <property type="term" value="C:plasma membrane"/>
    <property type="evidence" value="ECO:0007669"/>
    <property type="project" value="TreeGrafter"/>
</dbReference>
<evidence type="ECO:0000256" key="12">
    <source>
        <dbReference type="RuleBase" id="RU000679"/>
    </source>
</evidence>
<evidence type="ECO:0000256" key="9">
    <source>
        <dbReference type="ARBA" id="ARBA00023136"/>
    </source>
</evidence>
<evidence type="ECO:0000256" key="10">
    <source>
        <dbReference type="ARBA" id="ARBA00023201"/>
    </source>
</evidence>
<dbReference type="PANTHER" id="PTHR11690:SF263">
    <property type="entry name" value="PICKPOCKET 6"/>
    <property type="match status" value="1"/>
</dbReference>
<gene>
    <name evidence="14" type="ORF">EEDITHA_LOCUS9981</name>
</gene>
<keyword evidence="8 12" id="KW-0406">Ion transport</keyword>
<keyword evidence="4 12" id="KW-0894">Sodium channel</keyword>
<keyword evidence="5 12" id="KW-0812">Transmembrane</keyword>
<evidence type="ECO:0000256" key="11">
    <source>
        <dbReference type="ARBA" id="ARBA00023303"/>
    </source>
</evidence>